<dbReference type="Pfam" id="PF00106">
    <property type="entry name" value="adh_short"/>
    <property type="match status" value="1"/>
</dbReference>
<organism evidence="2 3">
    <name type="scientific">Lapillicoccus jejuensis</name>
    <dbReference type="NCBI Taxonomy" id="402171"/>
    <lineage>
        <taxon>Bacteria</taxon>
        <taxon>Bacillati</taxon>
        <taxon>Actinomycetota</taxon>
        <taxon>Actinomycetes</taxon>
        <taxon>Micrococcales</taxon>
        <taxon>Intrasporangiaceae</taxon>
        <taxon>Lapillicoccus</taxon>
    </lineage>
</organism>
<dbReference type="GO" id="GO:0030497">
    <property type="term" value="P:fatty acid elongation"/>
    <property type="evidence" value="ECO:0007669"/>
    <property type="project" value="TreeGrafter"/>
</dbReference>
<evidence type="ECO:0000256" key="1">
    <source>
        <dbReference type="ARBA" id="ARBA00006484"/>
    </source>
</evidence>
<dbReference type="GO" id="GO:0016616">
    <property type="term" value="F:oxidoreductase activity, acting on the CH-OH group of donors, NAD or NADP as acceptor"/>
    <property type="evidence" value="ECO:0007669"/>
    <property type="project" value="TreeGrafter"/>
</dbReference>
<name>A0A542DYE5_9MICO</name>
<dbReference type="RefSeq" id="WP_141847595.1">
    <property type="nucleotide sequence ID" value="NZ_BAAAPR010000002.1"/>
</dbReference>
<comment type="caution">
    <text evidence="2">The sequence shown here is derived from an EMBL/GenBank/DDBJ whole genome shotgun (WGS) entry which is preliminary data.</text>
</comment>
<comment type="similarity">
    <text evidence="1">Belongs to the short-chain dehydrogenases/reductases (SDR) family.</text>
</comment>
<dbReference type="SUPFAM" id="SSF51735">
    <property type="entry name" value="NAD(P)-binding Rossmann-fold domains"/>
    <property type="match status" value="1"/>
</dbReference>
<dbReference type="InterPro" id="IPR036291">
    <property type="entry name" value="NAD(P)-bd_dom_sf"/>
</dbReference>
<sequence length="239" mass="23744">MDLGLEGKVALVVGGAGLVGSAVARALHAEGATVVLAGRTAATLEEQAGAIGDGVTTQVLDSTDDASVSAGVAAVVERHGRVDVLVNCAAPSARTLDPDKQADPEQVTWAFQTKAMGYLRCANAVLPAMVEAGWGRVVHVSGQNAYLTTNITGAVRNGAVGILGKALADQVAGSGVTVNVVHPGIVTPDAVAEVEVGAGGQSTPEQVAAVVTFLCSQAAAAVSGESVSVGHRVRGVSAY</sequence>
<proteinExistence type="inferred from homology"/>
<dbReference type="PRINTS" id="PR00081">
    <property type="entry name" value="GDHRDH"/>
</dbReference>
<accession>A0A542DYE5</accession>
<dbReference type="Proteomes" id="UP000317893">
    <property type="component" value="Unassembled WGS sequence"/>
</dbReference>
<dbReference type="PANTHER" id="PTHR42760">
    <property type="entry name" value="SHORT-CHAIN DEHYDROGENASES/REDUCTASES FAMILY MEMBER"/>
    <property type="match status" value="1"/>
</dbReference>
<evidence type="ECO:0000313" key="2">
    <source>
        <dbReference type="EMBL" id="TQJ08115.1"/>
    </source>
</evidence>
<dbReference type="AlphaFoldDB" id="A0A542DYE5"/>
<dbReference type="EMBL" id="VFMN01000001">
    <property type="protein sequence ID" value="TQJ08115.1"/>
    <property type="molecule type" value="Genomic_DNA"/>
</dbReference>
<dbReference type="PANTHER" id="PTHR42760:SF135">
    <property type="entry name" value="BLL7886 PROTEIN"/>
    <property type="match status" value="1"/>
</dbReference>
<gene>
    <name evidence="2" type="ORF">FB458_1197</name>
</gene>
<protein>
    <submittedName>
        <fullName evidence="2">NADP-dependent 3-hydroxy acid dehydrogenase YdfG</fullName>
    </submittedName>
</protein>
<dbReference type="Gene3D" id="3.40.50.720">
    <property type="entry name" value="NAD(P)-binding Rossmann-like Domain"/>
    <property type="match status" value="1"/>
</dbReference>
<dbReference type="InterPro" id="IPR002347">
    <property type="entry name" value="SDR_fam"/>
</dbReference>
<dbReference type="CDD" id="cd05233">
    <property type="entry name" value="SDR_c"/>
    <property type="match status" value="1"/>
</dbReference>
<reference evidence="2 3" key="1">
    <citation type="submission" date="2019-06" db="EMBL/GenBank/DDBJ databases">
        <title>Sequencing the genomes of 1000 actinobacteria strains.</title>
        <authorList>
            <person name="Klenk H.-P."/>
        </authorList>
    </citation>
    <scope>NUCLEOTIDE SEQUENCE [LARGE SCALE GENOMIC DNA]</scope>
    <source>
        <strain evidence="2 3">DSM 18607</strain>
    </source>
</reference>
<keyword evidence="3" id="KW-1185">Reference proteome</keyword>
<evidence type="ECO:0000313" key="3">
    <source>
        <dbReference type="Proteomes" id="UP000317893"/>
    </source>
</evidence>
<dbReference type="OrthoDB" id="9809287at2"/>